<gene>
    <name evidence="2" type="ORF">Tsubulata_041563</name>
</gene>
<dbReference type="InterPro" id="IPR050796">
    <property type="entry name" value="SCF_F-box_component"/>
</dbReference>
<proteinExistence type="predicted"/>
<reference evidence="2" key="2">
    <citation type="journal article" date="2023" name="Plants (Basel)">
        <title>Annotation of the Turnera subulata (Passifloraceae) Draft Genome Reveals the S-Locus Evolved after the Divergence of Turneroideae from Passifloroideae in a Stepwise Manner.</title>
        <authorList>
            <person name="Henning P.M."/>
            <person name="Roalson E.H."/>
            <person name="Mir W."/>
            <person name="McCubbin A.G."/>
            <person name="Shore J.S."/>
        </authorList>
    </citation>
    <scope>NUCLEOTIDE SEQUENCE</scope>
    <source>
        <strain evidence="2">F60SS</strain>
    </source>
</reference>
<dbReference type="PANTHER" id="PTHR31672">
    <property type="entry name" value="BNACNNG10540D PROTEIN"/>
    <property type="match status" value="1"/>
</dbReference>
<dbReference type="NCBIfam" id="TIGR01640">
    <property type="entry name" value="F_box_assoc_1"/>
    <property type="match status" value="1"/>
</dbReference>
<dbReference type="InterPro" id="IPR006527">
    <property type="entry name" value="F-box-assoc_dom_typ1"/>
</dbReference>
<dbReference type="Pfam" id="PF07734">
    <property type="entry name" value="FBA_1"/>
    <property type="match status" value="1"/>
</dbReference>
<dbReference type="OrthoDB" id="5319261at2759"/>
<name>A0A9Q0G914_9ROSI</name>
<keyword evidence="3" id="KW-1185">Reference proteome</keyword>
<dbReference type="PANTHER" id="PTHR31672:SF13">
    <property type="entry name" value="F-BOX PROTEIN CPR30-LIKE"/>
    <property type="match status" value="1"/>
</dbReference>
<comment type="caution">
    <text evidence="2">The sequence shown here is derived from an EMBL/GenBank/DDBJ whole genome shotgun (WGS) entry which is preliminary data.</text>
</comment>
<protein>
    <recommendedName>
        <fullName evidence="1">F-box associated beta-propeller type 1 domain-containing protein</fullName>
    </recommendedName>
</protein>
<accession>A0A9Q0G914</accession>
<organism evidence="2 3">
    <name type="scientific">Turnera subulata</name>
    <dbReference type="NCBI Taxonomy" id="218843"/>
    <lineage>
        <taxon>Eukaryota</taxon>
        <taxon>Viridiplantae</taxon>
        <taxon>Streptophyta</taxon>
        <taxon>Embryophyta</taxon>
        <taxon>Tracheophyta</taxon>
        <taxon>Spermatophyta</taxon>
        <taxon>Magnoliopsida</taxon>
        <taxon>eudicotyledons</taxon>
        <taxon>Gunneridae</taxon>
        <taxon>Pentapetalae</taxon>
        <taxon>rosids</taxon>
        <taxon>fabids</taxon>
        <taxon>Malpighiales</taxon>
        <taxon>Passifloraceae</taxon>
        <taxon>Turnera</taxon>
    </lineage>
</organism>
<evidence type="ECO:0000313" key="2">
    <source>
        <dbReference type="EMBL" id="KAJ4844670.1"/>
    </source>
</evidence>
<dbReference type="AlphaFoldDB" id="A0A9Q0G914"/>
<dbReference type="InterPro" id="IPR017451">
    <property type="entry name" value="F-box-assoc_interact_dom"/>
</dbReference>
<sequence length="342" mass="38798">MADQTGVLDGYKHNTLIVKGRLSFSSYSAVDEGIFHSMVYEEETETPAVIQRLPLQLISGSPDERSWCPRPRLRSSCDGLVLITVEHPPHIDGDDNDDTTASAIILNPCTRETRRIPLKRFDDFGEVWGIGYDHLNSCHKVVRAPAQGRYSPVRVLSLKTNSWKNTTTYTGFPYRIDTHNQVTANRCPHWMARDSNTRQRHIIYFDASEEDFRTVPLPTQAKDRGILYGVGGNLGLCMIDKGEEKDVITLWWMKEHGVEESWARLHDVVIDTVNFDSLDSSIPWCALKNGKVVFKVGMTFHSYDTQSDDQTFKKFDITGQSNVLSSSYDAIPYIETLVSPFQ</sequence>
<reference evidence="2" key="1">
    <citation type="submission" date="2022-02" db="EMBL/GenBank/DDBJ databases">
        <authorList>
            <person name="Henning P.M."/>
            <person name="McCubbin A.G."/>
            <person name="Shore J.S."/>
        </authorList>
    </citation>
    <scope>NUCLEOTIDE SEQUENCE</scope>
    <source>
        <strain evidence="2">F60SS</strain>
        <tissue evidence="2">Leaves</tissue>
    </source>
</reference>
<evidence type="ECO:0000313" key="3">
    <source>
        <dbReference type="Proteomes" id="UP001141552"/>
    </source>
</evidence>
<dbReference type="EMBL" id="JAKUCV010001898">
    <property type="protein sequence ID" value="KAJ4844670.1"/>
    <property type="molecule type" value="Genomic_DNA"/>
</dbReference>
<evidence type="ECO:0000259" key="1">
    <source>
        <dbReference type="Pfam" id="PF07734"/>
    </source>
</evidence>
<feature type="domain" description="F-box associated beta-propeller type 1" evidence="1">
    <location>
        <begin position="76"/>
        <end position="338"/>
    </location>
</feature>
<dbReference type="Proteomes" id="UP001141552">
    <property type="component" value="Unassembled WGS sequence"/>
</dbReference>